<evidence type="ECO:0000313" key="3">
    <source>
        <dbReference type="Proteomes" id="UP000032141"/>
    </source>
</evidence>
<accession>A0A0D3AUM3</accession>
<dbReference type="Gramene" id="Bo2g130250.1">
    <property type="protein sequence ID" value="Bo2g130250.1"/>
    <property type="gene ID" value="Bo2g130250"/>
</dbReference>
<name>A0A0D3AUM3_BRAOL</name>
<dbReference type="AlphaFoldDB" id="A0A0D3AUM3"/>
<dbReference type="OMA" id="RRWINPK"/>
<feature type="region of interest" description="Disordered" evidence="1">
    <location>
        <begin position="1"/>
        <end position="40"/>
    </location>
</feature>
<evidence type="ECO:0000256" key="1">
    <source>
        <dbReference type="SAM" id="MobiDB-lite"/>
    </source>
</evidence>
<feature type="compositionally biased region" description="Polar residues" evidence="1">
    <location>
        <begin position="10"/>
        <end position="22"/>
    </location>
</feature>
<dbReference type="Proteomes" id="UP000032141">
    <property type="component" value="Chromosome C2"/>
</dbReference>
<dbReference type="HOGENOM" id="CLU_2472171_0_0_1"/>
<sequence length="88" mass="10110">MKLLTEANRKQATAQPNQSCYHNKNLGPRRPLTPDVGNRRWINPKKTTAIFGTIYISIDQTPDLKTRVISPTPMARWTPITHRNSRDL</sequence>
<reference evidence="2 3" key="1">
    <citation type="journal article" date="2014" name="Genome Biol.">
        <title>Transcriptome and methylome profiling reveals relics of genome dominance in the mesopolyploid Brassica oleracea.</title>
        <authorList>
            <person name="Parkin I.A."/>
            <person name="Koh C."/>
            <person name="Tang H."/>
            <person name="Robinson S.J."/>
            <person name="Kagale S."/>
            <person name="Clarke W.E."/>
            <person name="Town C.D."/>
            <person name="Nixon J."/>
            <person name="Krishnakumar V."/>
            <person name="Bidwell S.L."/>
            <person name="Denoeud F."/>
            <person name="Belcram H."/>
            <person name="Links M.G."/>
            <person name="Just J."/>
            <person name="Clarke C."/>
            <person name="Bender T."/>
            <person name="Huebert T."/>
            <person name="Mason A.S."/>
            <person name="Pires J.C."/>
            <person name="Barker G."/>
            <person name="Moore J."/>
            <person name="Walley P.G."/>
            <person name="Manoli S."/>
            <person name="Batley J."/>
            <person name="Edwards D."/>
            <person name="Nelson M.N."/>
            <person name="Wang X."/>
            <person name="Paterson A.H."/>
            <person name="King G."/>
            <person name="Bancroft I."/>
            <person name="Chalhoub B."/>
            <person name="Sharpe A.G."/>
        </authorList>
    </citation>
    <scope>NUCLEOTIDE SEQUENCE</scope>
    <source>
        <strain evidence="2 3">cv. TO1000</strain>
    </source>
</reference>
<keyword evidence="3" id="KW-1185">Reference proteome</keyword>
<protein>
    <submittedName>
        <fullName evidence="2">Uncharacterized protein</fullName>
    </submittedName>
</protein>
<evidence type="ECO:0000313" key="2">
    <source>
        <dbReference type="EnsemblPlants" id="Bo2g130250.1"/>
    </source>
</evidence>
<dbReference type="EnsemblPlants" id="Bo2g130250.1">
    <property type="protein sequence ID" value="Bo2g130250.1"/>
    <property type="gene ID" value="Bo2g130250"/>
</dbReference>
<organism evidence="2 3">
    <name type="scientific">Brassica oleracea var. oleracea</name>
    <dbReference type="NCBI Taxonomy" id="109376"/>
    <lineage>
        <taxon>Eukaryota</taxon>
        <taxon>Viridiplantae</taxon>
        <taxon>Streptophyta</taxon>
        <taxon>Embryophyta</taxon>
        <taxon>Tracheophyta</taxon>
        <taxon>Spermatophyta</taxon>
        <taxon>Magnoliopsida</taxon>
        <taxon>eudicotyledons</taxon>
        <taxon>Gunneridae</taxon>
        <taxon>Pentapetalae</taxon>
        <taxon>rosids</taxon>
        <taxon>malvids</taxon>
        <taxon>Brassicales</taxon>
        <taxon>Brassicaceae</taxon>
        <taxon>Brassiceae</taxon>
        <taxon>Brassica</taxon>
    </lineage>
</organism>
<reference evidence="2" key="2">
    <citation type="submission" date="2015-03" db="UniProtKB">
        <authorList>
            <consortium name="EnsemblPlants"/>
        </authorList>
    </citation>
    <scope>IDENTIFICATION</scope>
</reference>
<proteinExistence type="predicted"/>